<reference evidence="1 2" key="1">
    <citation type="submission" date="2019-04" db="EMBL/GenBank/DDBJ databases">
        <title>An improved genome assembly and genetic linkage map for asparagus bean, Vigna unguiculata ssp. sesquipedialis.</title>
        <authorList>
            <person name="Xia Q."/>
            <person name="Zhang R."/>
            <person name="Dong Y."/>
        </authorList>
    </citation>
    <scope>NUCLEOTIDE SEQUENCE [LARGE SCALE GENOMIC DNA]</scope>
    <source>
        <tissue evidence="1">Leaf</tissue>
    </source>
</reference>
<name>A0A4D6MZU3_VIGUN</name>
<accession>A0A4D6MZU3</accession>
<gene>
    <name evidence="1" type="ORF">DEO72_LG9g1203</name>
</gene>
<dbReference type="AlphaFoldDB" id="A0A4D6MZU3"/>
<protein>
    <submittedName>
        <fullName evidence="1">Uncharacterized protein</fullName>
    </submittedName>
</protein>
<dbReference type="Proteomes" id="UP000501690">
    <property type="component" value="Linkage Group LG9"/>
</dbReference>
<evidence type="ECO:0000313" key="1">
    <source>
        <dbReference type="EMBL" id="QCE06192.1"/>
    </source>
</evidence>
<evidence type="ECO:0000313" key="2">
    <source>
        <dbReference type="Proteomes" id="UP000501690"/>
    </source>
</evidence>
<keyword evidence="2" id="KW-1185">Reference proteome</keyword>
<dbReference type="EMBL" id="CP039353">
    <property type="protein sequence ID" value="QCE06192.1"/>
    <property type="molecule type" value="Genomic_DNA"/>
</dbReference>
<proteinExistence type="predicted"/>
<organism evidence="1 2">
    <name type="scientific">Vigna unguiculata</name>
    <name type="common">Cowpea</name>
    <dbReference type="NCBI Taxonomy" id="3917"/>
    <lineage>
        <taxon>Eukaryota</taxon>
        <taxon>Viridiplantae</taxon>
        <taxon>Streptophyta</taxon>
        <taxon>Embryophyta</taxon>
        <taxon>Tracheophyta</taxon>
        <taxon>Spermatophyta</taxon>
        <taxon>Magnoliopsida</taxon>
        <taxon>eudicotyledons</taxon>
        <taxon>Gunneridae</taxon>
        <taxon>Pentapetalae</taxon>
        <taxon>rosids</taxon>
        <taxon>fabids</taxon>
        <taxon>Fabales</taxon>
        <taxon>Fabaceae</taxon>
        <taxon>Papilionoideae</taxon>
        <taxon>50 kb inversion clade</taxon>
        <taxon>NPAAA clade</taxon>
        <taxon>indigoferoid/millettioid clade</taxon>
        <taxon>Phaseoleae</taxon>
        <taxon>Vigna</taxon>
    </lineage>
</organism>
<sequence length="180" mass="19900">MVWLAMNYCQTILSFSRPFRGLAAVRVVARCVSQIPIGAIGSPMEDTFGVAIAIIALQTLRGASDDSSVSVKRNSCCCGDGEEQRLLHTRAHDGAALMGQAWRNVNGSVMRQRWWRDWKRRVVVVSCECVVVHVGTGLLVVMSPFQQVVGAEHEAVRAREKQRWRSGCGMIEEEGGVKKK</sequence>